<gene>
    <name evidence="1" type="ORF">PPSIR1_07490</name>
</gene>
<dbReference type="Proteomes" id="UP000005801">
    <property type="component" value="Unassembled WGS sequence"/>
</dbReference>
<evidence type="ECO:0000313" key="1">
    <source>
        <dbReference type="EMBL" id="EDM76391.1"/>
    </source>
</evidence>
<reference evidence="1 2" key="1">
    <citation type="submission" date="2007-06" db="EMBL/GenBank/DDBJ databases">
        <authorList>
            <person name="Shimkets L."/>
            <person name="Ferriera S."/>
            <person name="Johnson J."/>
            <person name="Kravitz S."/>
            <person name="Beeson K."/>
            <person name="Sutton G."/>
            <person name="Rogers Y.-H."/>
            <person name="Friedman R."/>
            <person name="Frazier M."/>
            <person name="Venter J.C."/>
        </authorList>
    </citation>
    <scope>NUCLEOTIDE SEQUENCE [LARGE SCALE GENOMIC DNA]</scope>
    <source>
        <strain evidence="1 2">SIR-1</strain>
    </source>
</reference>
<dbReference type="RefSeq" id="WP_006974480.1">
    <property type="nucleotide sequence ID" value="NZ_ABCS01000066.1"/>
</dbReference>
<dbReference type="EMBL" id="ABCS01000066">
    <property type="protein sequence ID" value="EDM76391.1"/>
    <property type="molecule type" value="Genomic_DNA"/>
</dbReference>
<dbReference type="OrthoDB" id="5532577at2"/>
<protein>
    <submittedName>
        <fullName evidence="1">Uncharacterized protein</fullName>
    </submittedName>
</protein>
<organism evidence="1 2">
    <name type="scientific">Plesiocystis pacifica SIR-1</name>
    <dbReference type="NCBI Taxonomy" id="391625"/>
    <lineage>
        <taxon>Bacteria</taxon>
        <taxon>Pseudomonadati</taxon>
        <taxon>Myxococcota</taxon>
        <taxon>Polyangia</taxon>
        <taxon>Nannocystales</taxon>
        <taxon>Nannocystaceae</taxon>
        <taxon>Plesiocystis</taxon>
    </lineage>
</organism>
<dbReference type="AlphaFoldDB" id="A6GCN9"/>
<sequence length="175" mass="19185">MGVRAWLDDVLGRRPRYRAVAMAAVVECRPGEAVELRGVVEVDESGALLHDPLTGAPAVVLRYEATPPTITERYFGLNAETSRYSSWQATDFILRAGEHAVRVELAPGGRVDELHARLSAEHGVRLEVEVERIAPGDRITVRGRIGETAPTGSPHRREPWTATIHADEFDDASPS</sequence>
<name>A6GCN9_9BACT</name>
<keyword evidence="2" id="KW-1185">Reference proteome</keyword>
<proteinExistence type="predicted"/>
<evidence type="ECO:0000313" key="2">
    <source>
        <dbReference type="Proteomes" id="UP000005801"/>
    </source>
</evidence>
<accession>A6GCN9</accession>
<comment type="caution">
    <text evidence="1">The sequence shown here is derived from an EMBL/GenBank/DDBJ whole genome shotgun (WGS) entry which is preliminary data.</text>
</comment>